<evidence type="ECO:0000256" key="1">
    <source>
        <dbReference type="SAM" id="Phobius"/>
    </source>
</evidence>
<evidence type="ECO:0000313" key="3">
    <source>
        <dbReference type="Proteomes" id="UP001642540"/>
    </source>
</evidence>
<keyword evidence="1" id="KW-1133">Transmembrane helix</keyword>
<keyword evidence="1" id="KW-0812">Transmembrane</keyword>
<feature type="transmembrane region" description="Helical" evidence="1">
    <location>
        <begin position="76"/>
        <end position="95"/>
    </location>
</feature>
<organism evidence="2 3">
    <name type="scientific">Orchesella dallaii</name>
    <dbReference type="NCBI Taxonomy" id="48710"/>
    <lineage>
        <taxon>Eukaryota</taxon>
        <taxon>Metazoa</taxon>
        <taxon>Ecdysozoa</taxon>
        <taxon>Arthropoda</taxon>
        <taxon>Hexapoda</taxon>
        <taxon>Collembola</taxon>
        <taxon>Entomobryomorpha</taxon>
        <taxon>Entomobryoidea</taxon>
        <taxon>Orchesellidae</taxon>
        <taxon>Orchesellinae</taxon>
        <taxon>Orchesella</taxon>
    </lineage>
</organism>
<dbReference type="EMBL" id="CAXLJM020000164">
    <property type="protein sequence ID" value="CAL8145615.1"/>
    <property type="molecule type" value="Genomic_DNA"/>
</dbReference>
<protein>
    <submittedName>
        <fullName evidence="2">Uncharacterized protein</fullName>
    </submittedName>
</protein>
<sequence>MRQCCNAFIEYTTTFAEEYIRSKNNQNLMQKLWILDIIITIVAVVIGLEIVAASAHHAWFPHDQTYPGSIIAEEDLTLPIYIGFVVAYSCSQIIVCTLIGLHFLVVSSYMFVVTMIILPEFILGRKTGYNTRTCLRTFQKLPHSYRSLQLLHGAAMQLYGPMLVPFQTLCTNQILFCNFILCTRWEETEILHRVILIFWSVFTMLGWGEVLKFSGALYLDGQRTLTSWKHWKWGTRRENRYMKRFGRAAKPIRVHDGTCYTIRKLTVLKFFRGIVRGTFRMILIEK</sequence>
<gene>
    <name evidence="2" type="ORF">ODALV1_LOCUS30549</name>
</gene>
<feature type="transmembrane region" description="Helical" evidence="1">
    <location>
        <begin position="32"/>
        <end position="55"/>
    </location>
</feature>
<accession>A0ABP1S739</accession>
<reference evidence="2 3" key="1">
    <citation type="submission" date="2024-08" db="EMBL/GenBank/DDBJ databases">
        <authorList>
            <person name="Cucini C."/>
            <person name="Frati F."/>
        </authorList>
    </citation>
    <scope>NUCLEOTIDE SEQUENCE [LARGE SCALE GENOMIC DNA]</scope>
</reference>
<evidence type="ECO:0000313" key="2">
    <source>
        <dbReference type="EMBL" id="CAL8145615.1"/>
    </source>
</evidence>
<keyword evidence="3" id="KW-1185">Reference proteome</keyword>
<comment type="caution">
    <text evidence="2">The sequence shown here is derived from an EMBL/GenBank/DDBJ whole genome shotgun (WGS) entry which is preliminary data.</text>
</comment>
<name>A0ABP1S739_9HEXA</name>
<proteinExistence type="predicted"/>
<feature type="transmembrane region" description="Helical" evidence="1">
    <location>
        <begin position="101"/>
        <end position="123"/>
    </location>
</feature>
<dbReference type="Proteomes" id="UP001642540">
    <property type="component" value="Unassembled WGS sequence"/>
</dbReference>
<keyword evidence="1" id="KW-0472">Membrane</keyword>